<dbReference type="GeneID" id="103206551"/>
<keyword evidence="2" id="KW-1185">Reference proteome</keyword>
<dbReference type="AlphaFoldDB" id="A0A8B7AV82"/>
<gene>
    <name evidence="3" type="primary">IQCF2</name>
</gene>
<proteinExistence type="predicted"/>
<organism evidence="2 3">
    <name type="scientific">Orycteropus afer afer</name>
    <dbReference type="NCBI Taxonomy" id="1230840"/>
    <lineage>
        <taxon>Eukaryota</taxon>
        <taxon>Metazoa</taxon>
        <taxon>Chordata</taxon>
        <taxon>Craniata</taxon>
        <taxon>Vertebrata</taxon>
        <taxon>Euteleostomi</taxon>
        <taxon>Mammalia</taxon>
        <taxon>Eutheria</taxon>
        <taxon>Afrotheria</taxon>
        <taxon>Tubulidentata</taxon>
        <taxon>Orycteropodidae</taxon>
        <taxon>Orycteropus</taxon>
    </lineage>
</organism>
<dbReference type="SMART" id="SM00015">
    <property type="entry name" value="IQ"/>
    <property type="match status" value="2"/>
</dbReference>
<dbReference type="Pfam" id="PF00612">
    <property type="entry name" value="IQ"/>
    <property type="match status" value="2"/>
</dbReference>
<dbReference type="RefSeq" id="XP_007950221.1">
    <property type="nucleotide sequence ID" value="XM_007952030.1"/>
</dbReference>
<dbReference type="Proteomes" id="UP000694850">
    <property type="component" value="Unplaced"/>
</dbReference>
<reference evidence="3" key="1">
    <citation type="submission" date="2025-08" db="UniProtKB">
        <authorList>
            <consortium name="RefSeq"/>
        </authorList>
    </citation>
    <scope>IDENTIFICATION</scope>
</reference>
<dbReference type="FunFam" id="1.20.5.190:FF:000015">
    <property type="entry name" value="IQ motif containing F5"/>
    <property type="match status" value="1"/>
</dbReference>
<keyword evidence="1" id="KW-0677">Repeat</keyword>
<accession>A0A8B7AV82</accession>
<dbReference type="PROSITE" id="PS50096">
    <property type="entry name" value="IQ"/>
    <property type="match status" value="1"/>
</dbReference>
<protein>
    <submittedName>
        <fullName evidence="3">IQ domain-containing protein F2</fullName>
    </submittedName>
</protein>
<dbReference type="PANTHER" id="PTHR21633:SF4">
    <property type="entry name" value="IQ DOMAIN-CONTAINING PROTEIN F2"/>
    <property type="match status" value="1"/>
</dbReference>
<dbReference type="GO" id="GO:0005516">
    <property type="term" value="F:calmodulin binding"/>
    <property type="evidence" value="ECO:0007669"/>
    <property type="project" value="TreeGrafter"/>
</dbReference>
<evidence type="ECO:0000313" key="2">
    <source>
        <dbReference type="Proteomes" id="UP000694850"/>
    </source>
</evidence>
<dbReference type="OrthoDB" id="9821394at2759"/>
<dbReference type="InterPro" id="IPR039887">
    <property type="entry name" value="IQCF"/>
</dbReference>
<dbReference type="FunFam" id="1.20.5.190:FF:000014">
    <property type="entry name" value="IQ motif containing F5"/>
    <property type="match status" value="1"/>
</dbReference>
<name>A0A8B7AV82_ORYAF</name>
<dbReference type="PANTHER" id="PTHR21633">
    <property type="entry name" value="IQ MOTIF CONTAINING F"/>
    <property type="match status" value="1"/>
</dbReference>
<dbReference type="Gene3D" id="1.20.5.190">
    <property type="match status" value="2"/>
</dbReference>
<dbReference type="InterPro" id="IPR000048">
    <property type="entry name" value="IQ_motif_EF-hand-BS"/>
</dbReference>
<evidence type="ECO:0000313" key="3">
    <source>
        <dbReference type="RefSeq" id="XP_007950221.1"/>
    </source>
</evidence>
<dbReference type="CTD" id="389123"/>
<evidence type="ECO:0000256" key="1">
    <source>
        <dbReference type="ARBA" id="ARBA00022737"/>
    </source>
</evidence>
<sequence>MGIQFCKDGHFITIVIEDVEETIEWREKVKEKKRSKRKTNKKEKAARKIQAWWRGTLVRRTLLHAALRAWVIQCWWRLTLARQLERRRWAALIAYAKKERAVVKLQSLVRMWRIHWRYCQVLNAIYVIQRHWKCQTCQTCSLLRGHCVVTTTHLQFHIEIINP</sequence>